<keyword evidence="2 3" id="KW-0812">Transmembrane</keyword>
<comment type="caution">
    <text evidence="3">The sequence shown here is derived from an EMBL/GenBank/DDBJ whole genome shotgun (WGS) entry which is preliminary data.</text>
</comment>
<accession>A0ABC9XGX8</accession>
<gene>
    <name evidence="3" type="ORF">GRJ2_002127500</name>
</gene>
<dbReference type="EMBL" id="BAAFJT010000015">
    <property type="protein sequence ID" value="GAB0196622.1"/>
    <property type="molecule type" value="Genomic_DNA"/>
</dbReference>
<evidence type="ECO:0000313" key="3">
    <source>
        <dbReference type="EMBL" id="GAB0196622.1"/>
    </source>
</evidence>
<dbReference type="Gene3D" id="1.20.1250.20">
    <property type="entry name" value="MFS general substrate transporter like domains"/>
    <property type="match status" value="1"/>
</dbReference>
<keyword evidence="4" id="KW-1185">Reference proteome</keyword>
<dbReference type="PANTHER" id="PTHR28658:SF1">
    <property type="entry name" value="MAJOR FACILITATOR SUPERFAMILY DOMAIN CONTAINING 13B"/>
    <property type="match status" value="1"/>
</dbReference>
<dbReference type="Proteomes" id="UP001623348">
    <property type="component" value="Unassembled WGS sequence"/>
</dbReference>
<dbReference type="AlphaFoldDB" id="A0ABC9XGX8"/>
<dbReference type="Pfam" id="PF13347">
    <property type="entry name" value="MFS_2"/>
    <property type="match status" value="2"/>
</dbReference>
<sequence length="234" mass="26690">MKFVLGIHPNALAYSMTTLGAGMMNSIFNFYYVKLFLNRYKISEVAFHQAQVVFMIWNAINDPLFGYIQDNSKFVCCSRRQFSILYGAPLYALAFLLPWFPWKHYEEGIAAAVMFALGPEHYYLLAFYLTANMVIVQASFSLFNLPLADIVDADFIKHKRRSPLSSMVFGTNALFTKPAQSLAPMLVVTILNQFGYENLNNEVAQSDPRILEAPFLWSATHLKVQEDASYVSRF</sequence>
<name>A0ABC9XGX8_GRUJA</name>
<evidence type="ECO:0000313" key="4">
    <source>
        <dbReference type="Proteomes" id="UP001623348"/>
    </source>
</evidence>
<keyword evidence="2" id="KW-1133">Transmembrane helix</keyword>
<dbReference type="GO" id="GO:0016020">
    <property type="term" value="C:membrane"/>
    <property type="evidence" value="ECO:0007669"/>
    <property type="project" value="UniProtKB-SubCell"/>
</dbReference>
<reference evidence="3 4" key="1">
    <citation type="submission" date="2024-06" db="EMBL/GenBank/DDBJ databases">
        <title>The draft genome of Grus japonensis, version 3.</title>
        <authorList>
            <person name="Nabeshima K."/>
            <person name="Suzuki S."/>
            <person name="Onuma M."/>
        </authorList>
    </citation>
    <scope>NUCLEOTIDE SEQUENCE [LARGE SCALE GENOMIC DNA]</scope>
    <source>
        <strain evidence="3 4">451A</strain>
    </source>
</reference>
<dbReference type="SUPFAM" id="SSF103473">
    <property type="entry name" value="MFS general substrate transporter"/>
    <property type="match status" value="1"/>
</dbReference>
<feature type="transmembrane region" description="Helical" evidence="2">
    <location>
        <begin position="12"/>
        <end position="33"/>
    </location>
</feature>
<evidence type="ECO:0000256" key="1">
    <source>
        <dbReference type="ARBA" id="ARBA00004141"/>
    </source>
</evidence>
<evidence type="ECO:0000256" key="2">
    <source>
        <dbReference type="SAM" id="Phobius"/>
    </source>
</evidence>
<comment type="subcellular location">
    <subcellularLocation>
        <location evidence="1">Membrane</location>
        <topology evidence="1">Multi-pass membrane protein</topology>
    </subcellularLocation>
</comment>
<feature type="transmembrane region" description="Helical" evidence="2">
    <location>
        <begin position="82"/>
        <end position="102"/>
    </location>
</feature>
<dbReference type="InterPro" id="IPR040035">
    <property type="entry name" value="TMEM180"/>
</dbReference>
<dbReference type="PANTHER" id="PTHR28658">
    <property type="entry name" value="TRANSMEMBRANE PROTEIN 180"/>
    <property type="match status" value="1"/>
</dbReference>
<feature type="transmembrane region" description="Helical" evidence="2">
    <location>
        <begin position="122"/>
        <end position="151"/>
    </location>
</feature>
<proteinExistence type="predicted"/>
<keyword evidence="2" id="KW-0472">Membrane</keyword>
<protein>
    <submittedName>
        <fullName evidence="3">Transmembrane protein 180</fullName>
    </submittedName>
</protein>
<organism evidence="3 4">
    <name type="scientific">Grus japonensis</name>
    <name type="common">Japanese crane</name>
    <name type="synonym">Red-crowned crane</name>
    <dbReference type="NCBI Taxonomy" id="30415"/>
    <lineage>
        <taxon>Eukaryota</taxon>
        <taxon>Metazoa</taxon>
        <taxon>Chordata</taxon>
        <taxon>Craniata</taxon>
        <taxon>Vertebrata</taxon>
        <taxon>Euteleostomi</taxon>
        <taxon>Archelosauria</taxon>
        <taxon>Archosauria</taxon>
        <taxon>Dinosauria</taxon>
        <taxon>Saurischia</taxon>
        <taxon>Theropoda</taxon>
        <taxon>Coelurosauria</taxon>
        <taxon>Aves</taxon>
        <taxon>Neognathae</taxon>
        <taxon>Neoaves</taxon>
        <taxon>Gruiformes</taxon>
        <taxon>Gruidae</taxon>
        <taxon>Grus</taxon>
    </lineage>
</organism>
<dbReference type="InterPro" id="IPR036259">
    <property type="entry name" value="MFS_trans_sf"/>
</dbReference>